<sequence length="67" mass="7462">MFHTCSSGSFTKAEVFVNSISRRTIGQNTNGGCTLLKCRETKPSESIFLLSKVFNFIGESMNNTHEQ</sequence>
<dbReference type="HOGENOM" id="CLU_2815958_0_0_1"/>
<reference evidence="1 2" key="1">
    <citation type="journal article" date="2014" name="Genome Biol.">
        <title>Transcriptome and methylome profiling reveals relics of genome dominance in the mesopolyploid Brassica oleracea.</title>
        <authorList>
            <person name="Parkin I.A."/>
            <person name="Koh C."/>
            <person name="Tang H."/>
            <person name="Robinson S.J."/>
            <person name="Kagale S."/>
            <person name="Clarke W.E."/>
            <person name="Town C.D."/>
            <person name="Nixon J."/>
            <person name="Krishnakumar V."/>
            <person name="Bidwell S.L."/>
            <person name="Denoeud F."/>
            <person name="Belcram H."/>
            <person name="Links M.G."/>
            <person name="Just J."/>
            <person name="Clarke C."/>
            <person name="Bender T."/>
            <person name="Huebert T."/>
            <person name="Mason A.S."/>
            <person name="Pires J.C."/>
            <person name="Barker G."/>
            <person name="Moore J."/>
            <person name="Walley P.G."/>
            <person name="Manoli S."/>
            <person name="Batley J."/>
            <person name="Edwards D."/>
            <person name="Nelson M.N."/>
            <person name="Wang X."/>
            <person name="Paterson A.H."/>
            <person name="King G."/>
            <person name="Bancroft I."/>
            <person name="Chalhoub B."/>
            <person name="Sharpe A.G."/>
        </authorList>
    </citation>
    <scope>NUCLEOTIDE SEQUENCE</scope>
    <source>
        <strain evidence="1 2">cv. TO1000</strain>
    </source>
</reference>
<evidence type="ECO:0000313" key="1">
    <source>
        <dbReference type="EnsemblPlants" id="Bo5g132720.1"/>
    </source>
</evidence>
<reference evidence="1" key="2">
    <citation type="submission" date="2015-03" db="UniProtKB">
        <authorList>
            <consortium name="EnsemblPlants"/>
        </authorList>
    </citation>
    <scope>IDENTIFICATION</scope>
</reference>
<proteinExistence type="predicted"/>
<name>A0A0D3CKN4_BRAOL</name>
<dbReference type="Proteomes" id="UP000032141">
    <property type="component" value="Chromosome C5"/>
</dbReference>
<dbReference type="Gramene" id="Bo5g132720.1">
    <property type="protein sequence ID" value="Bo5g132720.1"/>
    <property type="gene ID" value="Bo5g132720"/>
</dbReference>
<keyword evidence="2" id="KW-1185">Reference proteome</keyword>
<accession>A0A0D3CKN4</accession>
<dbReference type="AlphaFoldDB" id="A0A0D3CKN4"/>
<organism evidence="1 2">
    <name type="scientific">Brassica oleracea var. oleracea</name>
    <dbReference type="NCBI Taxonomy" id="109376"/>
    <lineage>
        <taxon>Eukaryota</taxon>
        <taxon>Viridiplantae</taxon>
        <taxon>Streptophyta</taxon>
        <taxon>Embryophyta</taxon>
        <taxon>Tracheophyta</taxon>
        <taxon>Spermatophyta</taxon>
        <taxon>Magnoliopsida</taxon>
        <taxon>eudicotyledons</taxon>
        <taxon>Gunneridae</taxon>
        <taxon>Pentapetalae</taxon>
        <taxon>rosids</taxon>
        <taxon>malvids</taxon>
        <taxon>Brassicales</taxon>
        <taxon>Brassicaceae</taxon>
        <taxon>Brassiceae</taxon>
        <taxon>Brassica</taxon>
    </lineage>
</organism>
<evidence type="ECO:0000313" key="2">
    <source>
        <dbReference type="Proteomes" id="UP000032141"/>
    </source>
</evidence>
<protein>
    <submittedName>
        <fullName evidence="1">Uncharacterized protein</fullName>
    </submittedName>
</protein>
<dbReference type="EnsemblPlants" id="Bo5g132720.1">
    <property type="protein sequence ID" value="Bo5g132720.1"/>
    <property type="gene ID" value="Bo5g132720"/>
</dbReference>